<name>A0A0G4EQ64_VITBC</name>
<protein>
    <submittedName>
        <fullName evidence="1">Uncharacterized protein</fullName>
    </submittedName>
</protein>
<sequence>MVTCAPGQSFPYRVTLLSLAIDDALPEMPSVWNDRGVSEVMLPLWPSREAQAAILEALIADGRADPNRIDEAVPLTPIVQMGSTNGTTHRCPIVMALVSANLAAVDVLLQRRVGVRGLAIINLGLIELGKHRKGANTSEAKVQFLANLLEAFTRLLDYDPILATEAETTTAFLVDMLKFFGPRFVDGFLDQMVQHGCVLDVGFIQRAAMQACLNVLSYCCRKLPLSEIHNRAGTPIPVTPLEVAVQRIDMELTSGRFLPPFPCRADPRLMMTPPHGVHAYMHVARELLRAGAAIEELPTNSIGQWRQKALAKGQLMILLNSEIPKQTMDAVNAALRPHRELAALLTHLLPLAPHHDGGHPQASPSAISLGPQEAPAIAWKIAAFNNDTGSIQQALDGINLRADTTFGGRVHGAMAHFVKQATTVATSNREVVGGVRHDESGQAVRVPPLQCFAVGDGVGGSHRLIGLREVVHKARLDEAGQCGLGGQVVKGFKEQLGNGDCEFEWSQLGYFDKKGRFVLGIN</sequence>
<evidence type="ECO:0000313" key="1">
    <source>
        <dbReference type="EMBL" id="CEL99547.1"/>
    </source>
</evidence>
<dbReference type="EMBL" id="CDMY01000283">
    <property type="protein sequence ID" value="CEL99547.1"/>
    <property type="molecule type" value="Genomic_DNA"/>
</dbReference>
<gene>
    <name evidence="1" type="ORF">Vbra_12615</name>
</gene>
<dbReference type="Proteomes" id="UP000041254">
    <property type="component" value="Unassembled WGS sequence"/>
</dbReference>
<dbReference type="VEuPathDB" id="CryptoDB:Vbra_12615"/>
<dbReference type="InParanoid" id="A0A0G4EQ64"/>
<evidence type="ECO:0000313" key="2">
    <source>
        <dbReference type="Proteomes" id="UP000041254"/>
    </source>
</evidence>
<dbReference type="PhylomeDB" id="A0A0G4EQ64"/>
<dbReference type="AlphaFoldDB" id="A0A0G4EQ64"/>
<reference evidence="1 2" key="1">
    <citation type="submission" date="2014-11" db="EMBL/GenBank/DDBJ databases">
        <authorList>
            <person name="Zhu J."/>
            <person name="Qi W."/>
            <person name="Song R."/>
        </authorList>
    </citation>
    <scope>NUCLEOTIDE SEQUENCE [LARGE SCALE GENOMIC DNA]</scope>
</reference>
<accession>A0A0G4EQ64</accession>
<keyword evidence="2" id="KW-1185">Reference proteome</keyword>
<proteinExistence type="predicted"/>
<organism evidence="1 2">
    <name type="scientific">Vitrella brassicaformis (strain CCMP3155)</name>
    <dbReference type="NCBI Taxonomy" id="1169540"/>
    <lineage>
        <taxon>Eukaryota</taxon>
        <taxon>Sar</taxon>
        <taxon>Alveolata</taxon>
        <taxon>Colpodellida</taxon>
        <taxon>Vitrellaceae</taxon>
        <taxon>Vitrella</taxon>
    </lineage>
</organism>